<reference evidence="1 2" key="1">
    <citation type="submission" date="2017-12" db="EMBL/GenBank/DDBJ databases">
        <title>Confluentibacter flavum sp. nov., isolated from the saline lake.</title>
        <authorList>
            <person name="Yu L."/>
        </authorList>
    </citation>
    <scope>NUCLEOTIDE SEQUENCE [LARGE SCALE GENOMIC DNA]</scope>
    <source>
        <strain evidence="1 2">3B</strain>
    </source>
</reference>
<keyword evidence="2" id="KW-1185">Reference proteome</keyword>
<dbReference type="RefSeq" id="WP_106659042.1">
    <property type="nucleotide sequence ID" value="NZ_PJEO01000017.1"/>
</dbReference>
<comment type="caution">
    <text evidence="1">The sequence shown here is derived from an EMBL/GenBank/DDBJ whole genome shotgun (WGS) entry which is preliminary data.</text>
</comment>
<accession>A0A2N3HL34</accession>
<gene>
    <name evidence="1" type="ORF">CSW08_06185</name>
</gene>
<name>A0A2N3HL34_9FLAO</name>
<proteinExistence type="predicted"/>
<dbReference type="Proteomes" id="UP000233435">
    <property type="component" value="Unassembled WGS sequence"/>
</dbReference>
<sequence>MAPYSVVQEVRIFPGCKNLEKAQQKKCTSEAISNFIKTNFDESIAEGLDVMGKHLISMQFVISNNGDITDIQVMASHIKLAQEGIRVLEVMPKMSSGKQRGKVVSVVYSYPMSFMVGNSLKINNRNPIQLKSRTTSDIKFEEKLKREDSTTITTQEVSNYVFSTSQLGWINCDLFTNRNNRINYKLKVKKEDGTKVNMVFKSLNSILPSRYFEGFDFGYVPKDEDVVIIAIKMKEDKLYLDLIEAKTEANPDLKFNFKEVTIQELKEELKKLNTLFYPKE</sequence>
<evidence type="ECO:0000313" key="2">
    <source>
        <dbReference type="Proteomes" id="UP000233435"/>
    </source>
</evidence>
<dbReference type="Gene3D" id="3.30.1150.10">
    <property type="match status" value="1"/>
</dbReference>
<dbReference type="OrthoDB" id="1488726at2"/>
<evidence type="ECO:0008006" key="3">
    <source>
        <dbReference type="Google" id="ProtNLM"/>
    </source>
</evidence>
<protein>
    <recommendedName>
        <fullName evidence="3">TonB C-terminal domain-containing protein</fullName>
    </recommendedName>
</protein>
<dbReference type="EMBL" id="PJEO01000017">
    <property type="protein sequence ID" value="PKQ45653.1"/>
    <property type="molecule type" value="Genomic_DNA"/>
</dbReference>
<evidence type="ECO:0000313" key="1">
    <source>
        <dbReference type="EMBL" id="PKQ45653.1"/>
    </source>
</evidence>
<dbReference type="AlphaFoldDB" id="A0A2N3HL34"/>
<organism evidence="1 2">
    <name type="scientific">Confluentibacter flavum</name>
    <dbReference type="NCBI Taxonomy" id="1909700"/>
    <lineage>
        <taxon>Bacteria</taxon>
        <taxon>Pseudomonadati</taxon>
        <taxon>Bacteroidota</taxon>
        <taxon>Flavobacteriia</taxon>
        <taxon>Flavobacteriales</taxon>
        <taxon>Flavobacteriaceae</taxon>
        <taxon>Confluentibacter</taxon>
    </lineage>
</organism>